<dbReference type="AlphaFoldDB" id="A0A3G2ZPA8"/>
<geneLocation type="mitochondrion" evidence="3"/>
<protein>
    <submittedName>
        <fullName evidence="3">N-acetyl-transferase</fullName>
    </submittedName>
</protein>
<dbReference type="SUPFAM" id="SSF55729">
    <property type="entry name" value="Acyl-CoA N-acyltransferases (Nat)"/>
    <property type="match status" value="1"/>
</dbReference>
<accession>A0A3G2ZPA8</accession>
<dbReference type="Pfam" id="PF13302">
    <property type="entry name" value="Acetyltransf_3"/>
    <property type="match status" value="1"/>
</dbReference>
<gene>
    <name evidence="3" type="primary">orf221</name>
</gene>
<evidence type="ECO:0000313" key="3">
    <source>
        <dbReference type="EMBL" id="AYP41352.1"/>
    </source>
</evidence>
<organism evidence="3">
    <name type="scientific">Hirsutella thompsonii</name>
    <name type="common">Entomogenous fungus</name>
    <dbReference type="NCBI Taxonomy" id="42368"/>
    <lineage>
        <taxon>Eukaryota</taxon>
        <taxon>Fungi</taxon>
        <taxon>Dikarya</taxon>
        <taxon>Ascomycota</taxon>
        <taxon>Pezizomycotina</taxon>
        <taxon>Sordariomycetes</taxon>
        <taxon>Hypocreomycetidae</taxon>
        <taxon>Hypocreales</taxon>
        <taxon>Ophiocordycipitaceae</taxon>
        <taxon>Hirsutella</taxon>
    </lineage>
</organism>
<keyword evidence="3" id="KW-0496">Mitochondrion</keyword>
<evidence type="ECO:0000256" key="1">
    <source>
        <dbReference type="SAM" id="Phobius"/>
    </source>
</evidence>
<dbReference type="InterPro" id="IPR051531">
    <property type="entry name" value="N-acetyltransferase"/>
</dbReference>
<name>A0A3G2ZPA8_HIRTH</name>
<keyword evidence="1" id="KW-0812">Transmembrane</keyword>
<dbReference type="PROSITE" id="PS51186">
    <property type="entry name" value="GNAT"/>
    <property type="match status" value="1"/>
</dbReference>
<sequence>MANTPHNTILVSTTLPKKGNHIPPFTTDRLIVRPFVSSDFETFYSMAVESYEESPNIDKNSVQAAMNEFVSETSMNYGIFLKNSDGSEGELIGDGGMWDIASKHTGWPEFGYRLSKLHRGKGYATEFAKAYVQSWWRLERTNVHIHLVPCFPHLTEHQGQLPEQLFSTTSKENKASQRVLEKVGFERFDDDEDEDVYWLLEIISWFFFLFLACYFFWFFLP</sequence>
<keyword evidence="1" id="KW-1133">Transmembrane helix</keyword>
<dbReference type="EMBL" id="MH367296">
    <property type="protein sequence ID" value="AYP41352.1"/>
    <property type="molecule type" value="Genomic_DNA"/>
</dbReference>
<dbReference type="PANTHER" id="PTHR43792:SF1">
    <property type="entry name" value="N-ACETYLTRANSFERASE DOMAIN-CONTAINING PROTEIN"/>
    <property type="match status" value="1"/>
</dbReference>
<reference evidence="3" key="2">
    <citation type="submission" date="2018-05" db="EMBL/GenBank/DDBJ databases">
        <authorList>
            <person name="Zhang Y.-J."/>
        </authorList>
    </citation>
    <scope>NUCLEOTIDE SEQUENCE</scope>
    <source>
        <strain evidence="3">ARSEF 1947</strain>
    </source>
</reference>
<reference evidence="3" key="1">
    <citation type="journal article" date="2018" name="Environ. Microbiol.">
        <title>Mitochondrial genome, comparative analysis and evolutionary insights into the entomopathogenic fungus Hirsutella thompsonii.</title>
        <authorList>
            <person name="Wang L."/>
            <person name="Zhang S."/>
            <person name="Li J.H."/>
            <person name="Zhang Y.J."/>
        </authorList>
    </citation>
    <scope>NUCLEOTIDE SEQUENCE</scope>
    <source>
        <strain evidence="3">ARSEF 1947</strain>
    </source>
</reference>
<feature type="transmembrane region" description="Helical" evidence="1">
    <location>
        <begin position="196"/>
        <end position="220"/>
    </location>
</feature>
<dbReference type="InterPro" id="IPR016181">
    <property type="entry name" value="Acyl_CoA_acyltransferase"/>
</dbReference>
<feature type="domain" description="N-acetyltransferase" evidence="2">
    <location>
        <begin position="30"/>
        <end position="203"/>
    </location>
</feature>
<dbReference type="InterPro" id="IPR000182">
    <property type="entry name" value="GNAT_dom"/>
</dbReference>
<dbReference type="PANTHER" id="PTHR43792">
    <property type="entry name" value="GNAT FAMILY, PUTATIVE (AFU_ORTHOLOGUE AFUA_3G00765)-RELATED-RELATED"/>
    <property type="match status" value="1"/>
</dbReference>
<dbReference type="GO" id="GO:0016747">
    <property type="term" value="F:acyltransferase activity, transferring groups other than amino-acyl groups"/>
    <property type="evidence" value="ECO:0007669"/>
    <property type="project" value="InterPro"/>
</dbReference>
<dbReference type="Gene3D" id="3.40.630.30">
    <property type="match status" value="1"/>
</dbReference>
<keyword evidence="1" id="KW-0472">Membrane</keyword>
<evidence type="ECO:0000259" key="2">
    <source>
        <dbReference type="PROSITE" id="PS51186"/>
    </source>
</evidence>
<keyword evidence="3" id="KW-0808">Transferase</keyword>
<proteinExistence type="predicted"/>